<dbReference type="EMBL" id="QXGF01003734">
    <property type="protein sequence ID" value="KAE8920956.1"/>
    <property type="molecule type" value="Genomic_DNA"/>
</dbReference>
<dbReference type="Proteomes" id="UP000433483">
    <property type="component" value="Unassembled WGS sequence"/>
</dbReference>
<evidence type="ECO:0000313" key="18">
    <source>
        <dbReference type="Proteomes" id="UP000460718"/>
    </source>
</evidence>
<dbReference type="Proteomes" id="UP000437068">
    <property type="component" value="Unassembled WGS sequence"/>
</dbReference>
<dbReference type="EMBL" id="QXGD01003681">
    <property type="protein sequence ID" value="KAE9175312.1"/>
    <property type="molecule type" value="Genomic_DNA"/>
</dbReference>
<comment type="caution">
    <text evidence="2">The sequence shown here is derived from an EMBL/GenBank/DDBJ whole genome shotgun (WGS) entry which is preliminary data.</text>
</comment>
<accession>A0A6A3DL66</accession>
<name>A0A6A3DL66_9STRA</name>
<evidence type="ECO:0000313" key="9">
    <source>
        <dbReference type="EMBL" id="KAE9175312.1"/>
    </source>
</evidence>
<evidence type="ECO:0000313" key="2">
    <source>
        <dbReference type="EMBL" id="KAE8920956.1"/>
    </source>
</evidence>
<reference evidence="12 13" key="1">
    <citation type="submission" date="2018-08" db="EMBL/GenBank/DDBJ databases">
        <title>Genomic investigation of the strawberry pathogen Phytophthora fragariae indicates pathogenicity is determined by transcriptional variation in three key races.</title>
        <authorList>
            <person name="Adams T.M."/>
            <person name="Armitage A.D."/>
            <person name="Sobczyk M.K."/>
            <person name="Bates H.J."/>
            <person name="Dunwell J.M."/>
            <person name="Nellist C.F."/>
            <person name="Harrison R.J."/>
        </authorList>
    </citation>
    <scope>NUCLEOTIDE SEQUENCE [LARGE SCALE GENOMIC DNA]</scope>
    <source>
        <strain evidence="10 14">A4</strain>
        <strain evidence="9 15">BC-1</strain>
        <strain evidence="8 19">BC-23</strain>
        <strain evidence="7 13">NOV-27</strain>
        <strain evidence="6 16">NOV-5</strain>
        <strain evidence="5 17">NOV-71</strain>
        <strain evidence="11 20">NOV-77</strain>
        <strain evidence="2 12">NOV-9</strain>
        <strain evidence="4 21">ONT-3</strain>
        <strain evidence="3 18">SCRP245</strain>
    </source>
</reference>
<evidence type="ECO:0000313" key="13">
    <source>
        <dbReference type="Proteomes" id="UP000433483"/>
    </source>
</evidence>
<feature type="chain" id="PRO_5036163501" description="Kinesin motor domain-containing protein" evidence="1">
    <location>
        <begin position="24"/>
        <end position="64"/>
    </location>
</feature>
<evidence type="ECO:0000313" key="4">
    <source>
        <dbReference type="EMBL" id="KAE9066612.1"/>
    </source>
</evidence>
<evidence type="ECO:0000313" key="10">
    <source>
        <dbReference type="EMBL" id="KAE9272718.1"/>
    </source>
</evidence>
<sequence length="64" mass="6713">MIPKFHSTAVRTALSCLLKIVACVDSTTSLNRVTTKSLTEYAGSPKIALPSKTSAFSRKNVGGG</sequence>
<feature type="signal peptide" evidence="1">
    <location>
        <begin position="1"/>
        <end position="23"/>
    </location>
</feature>
<dbReference type="EMBL" id="QXFY01003865">
    <property type="protein sequence ID" value="KAE9281498.1"/>
    <property type="molecule type" value="Genomic_DNA"/>
</dbReference>
<dbReference type="Proteomes" id="UP000476176">
    <property type="component" value="Unassembled WGS sequence"/>
</dbReference>
<dbReference type="EMBL" id="QXGA01003925">
    <property type="protein sequence ID" value="KAE9077913.1"/>
    <property type="molecule type" value="Genomic_DNA"/>
</dbReference>
<keyword evidence="1" id="KW-0732">Signal</keyword>
<organism evidence="2 12">
    <name type="scientific">Phytophthora fragariae</name>
    <dbReference type="NCBI Taxonomy" id="53985"/>
    <lineage>
        <taxon>Eukaryota</taxon>
        <taxon>Sar</taxon>
        <taxon>Stramenopiles</taxon>
        <taxon>Oomycota</taxon>
        <taxon>Peronosporomycetes</taxon>
        <taxon>Peronosporales</taxon>
        <taxon>Peronosporaceae</taxon>
        <taxon>Phytophthora</taxon>
    </lineage>
</organism>
<dbReference type="Proteomes" id="UP000488956">
    <property type="component" value="Unassembled WGS sequence"/>
</dbReference>
<evidence type="ECO:0000313" key="17">
    <source>
        <dbReference type="Proteomes" id="UP000441208"/>
    </source>
</evidence>
<evidence type="ECO:0000313" key="21">
    <source>
        <dbReference type="Proteomes" id="UP000488956"/>
    </source>
</evidence>
<proteinExistence type="predicted"/>
<dbReference type="AlphaFoldDB" id="A0A6A3DL66"/>
<evidence type="ECO:0000313" key="16">
    <source>
        <dbReference type="Proteomes" id="UP000440732"/>
    </source>
</evidence>
<evidence type="ECO:0008006" key="22">
    <source>
        <dbReference type="Google" id="ProtNLM"/>
    </source>
</evidence>
<evidence type="ECO:0000313" key="19">
    <source>
        <dbReference type="Proteomes" id="UP000476176"/>
    </source>
</evidence>
<protein>
    <recommendedName>
        <fullName evidence="22">Kinesin motor domain-containing protein</fullName>
    </recommendedName>
</protein>
<dbReference type="EMBL" id="QXFX01003875">
    <property type="protein sequence ID" value="KAE9066612.1"/>
    <property type="molecule type" value="Genomic_DNA"/>
</dbReference>
<dbReference type="EMBL" id="QXFW01003936">
    <property type="protein sequence ID" value="KAE8968028.1"/>
    <property type="molecule type" value="Genomic_DNA"/>
</dbReference>
<evidence type="ECO:0000313" key="11">
    <source>
        <dbReference type="EMBL" id="KAE9281498.1"/>
    </source>
</evidence>
<dbReference type="Proteomes" id="UP000440732">
    <property type="component" value="Unassembled WGS sequence"/>
</dbReference>
<evidence type="ECO:0000256" key="1">
    <source>
        <dbReference type="SAM" id="SignalP"/>
    </source>
</evidence>
<dbReference type="Proteomes" id="UP000460718">
    <property type="component" value="Unassembled WGS sequence"/>
</dbReference>
<dbReference type="EMBL" id="QXGC01003889">
    <property type="protein sequence ID" value="KAE9172478.1"/>
    <property type="molecule type" value="Genomic_DNA"/>
</dbReference>
<keyword evidence="13" id="KW-1185">Reference proteome</keyword>
<evidence type="ECO:0000313" key="3">
    <source>
        <dbReference type="EMBL" id="KAE8968028.1"/>
    </source>
</evidence>
<dbReference type="Proteomes" id="UP000429523">
    <property type="component" value="Unassembled WGS sequence"/>
</dbReference>
<dbReference type="Proteomes" id="UP000441208">
    <property type="component" value="Unassembled WGS sequence"/>
</dbReference>
<dbReference type="EMBL" id="QXGE01003919">
    <property type="protein sequence ID" value="KAE9272718.1"/>
    <property type="molecule type" value="Genomic_DNA"/>
</dbReference>
<dbReference type="Proteomes" id="UP000440367">
    <property type="component" value="Unassembled WGS sequence"/>
</dbReference>
<evidence type="ECO:0000313" key="7">
    <source>
        <dbReference type="EMBL" id="KAE9168823.1"/>
    </source>
</evidence>
<evidence type="ECO:0000313" key="14">
    <source>
        <dbReference type="Proteomes" id="UP000437068"/>
    </source>
</evidence>
<dbReference type="Proteomes" id="UP000486351">
    <property type="component" value="Unassembled WGS sequence"/>
</dbReference>
<dbReference type="EMBL" id="QXGB01003817">
    <property type="protein sequence ID" value="KAE9168823.1"/>
    <property type="molecule type" value="Genomic_DNA"/>
</dbReference>
<evidence type="ECO:0000313" key="6">
    <source>
        <dbReference type="EMBL" id="KAE9077913.1"/>
    </source>
</evidence>
<dbReference type="EMBL" id="QXFZ01003778">
    <property type="protein sequence ID" value="KAE9067128.1"/>
    <property type="molecule type" value="Genomic_DNA"/>
</dbReference>
<evidence type="ECO:0000313" key="15">
    <source>
        <dbReference type="Proteomes" id="UP000440367"/>
    </source>
</evidence>
<evidence type="ECO:0000313" key="8">
    <source>
        <dbReference type="EMBL" id="KAE9172478.1"/>
    </source>
</evidence>
<gene>
    <name evidence="10" type="ORF">PF001_g27817</name>
    <name evidence="9" type="ORF">PF002_g28823</name>
    <name evidence="8" type="ORF">PF004_g27256</name>
    <name evidence="7" type="ORF">PF005_g28218</name>
    <name evidence="6" type="ORF">PF006_g27822</name>
    <name evidence="5" type="ORF">PF007_g28191</name>
    <name evidence="11" type="ORF">PF008_g27872</name>
    <name evidence="2" type="ORF">PF009_g28757</name>
    <name evidence="4" type="ORF">PF010_g27789</name>
    <name evidence="3" type="ORF">PF011_g27337</name>
</gene>
<evidence type="ECO:0000313" key="12">
    <source>
        <dbReference type="Proteomes" id="UP000429523"/>
    </source>
</evidence>
<evidence type="ECO:0000313" key="5">
    <source>
        <dbReference type="EMBL" id="KAE9067128.1"/>
    </source>
</evidence>
<evidence type="ECO:0000313" key="20">
    <source>
        <dbReference type="Proteomes" id="UP000486351"/>
    </source>
</evidence>